<dbReference type="EMBL" id="CAUYUJ010019159">
    <property type="protein sequence ID" value="CAK0889014.1"/>
    <property type="molecule type" value="Genomic_DNA"/>
</dbReference>
<feature type="region of interest" description="Disordered" evidence="1">
    <location>
        <begin position="1"/>
        <end position="38"/>
    </location>
</feature>
<name>A0ABN9WQP6_9DINO</name>
<comment type="caution">
    <text evidence="2">The sequence shown here is derived from an EMBL/GenBank/DDBJ whole genome shotgun (WGS) entry which is preliminary data.</text>
</comment>
<keyword evidence="3" id="KW-1185">Reference proteome</keyword>
<evidence type="ECO:0000256" key="1">
    <source>
        <dbReference type="SAM" id="MobiDB-lite"/>
    </source>
</evidence>
<reference evidence="2" key="1">
    <citation type="submission" date="2023-10" db="EMBL/GenBank/DDBJ databases">
        <authorList>
            <person name="Chen Y."/>
            <person name="Shah S."/>
            <person name="Dougan E. K."/>
            <person name="Thang M."/>
            <person name="Chan C."/>
        </authorList>
    </citation>
    <scope>NUCLEOTIDE SEQUENCE [LARGE SCALE GENOMIC DNA]</scope>
</reference>
<feature type="non-terminal residue" evidence="2">
    <location>
        <position position="189"/>
    </location>
</feature>
<dbReference type="Proteomes" id="UP001189429">
    <property type="component" value="Unassembled WGS sequence"/>
</dbReference>
<sequence>MEVLHPDGAPPIAAGASDGLSPTGPLAPQSTVCGSRPKCVAAARRQLCTASGMMSGEFTLSRGEMSPMSMPSGSDTEVDGEAKKEPAEASEDQHPAAEAAESEPGALAPPIGHADEDIDKGAPTPPLAIGDVPKPSPPKRAASSAAGSSSPAPHAVSTPPPKRQKIVKKSPSNKCCELYAPQPTDAATP</sequence>
<proteinExistence type="predicted"/>
<evidence type="ECO:0000313" key="3">
    <source>
        <dbReference type="Proteomes" id="UP001189429"/>
    </source>
</evidence>
<accession>A0ABN9WQP6</accession>
<protein>
    <submittedName>
        <fullName evidence="2">Uncharacterized protein</fullName>
    </submittedName>
</protein>
<feature type="compositionally biased region" description="Low complexity" evidence="1">
    <location>
        <begin position="139"/>
        <end position="155"/>
    </location>
</feature>
<feature type="compositionally biased region" description="Low complexity" evidence="1">
    <location>
        <begin position="96"/>
        <end position="110"/>
    </location>
</feature>
<feature type="region of interest" description="Disordered" evidence="1">
    <location>
        <begin position="59"/>
        <end position="189"/>
    </location>
</feature>
<organism evidence="2 3">
    <name type="scientific">Prorocentrum cordatum</name>
    <dbReference type="NCBI Taxonomy" id="2364126"/>
    <lineage>
        <taxon>Eukaryota</taxon>
        <taxon>Sar</taxon>
        <taxon>Alveolata</taxon>
        <taxon>Dinophyceae</taxon>
        <taxon>Prorocentrales</taxon>
        <taxon>Prorocentraceae</taxon>
        <taxon>Prorocentrum</taxon>
    </lineage>
</organism>
<feature type="compositionally biased region" description="Basic and acidic residues" evidence="1">
    <location>
        <begin position="80"/>
        <end position="95"/>
    </location>
</feature>
<gene>
    <name evidence="2" type="ORF">PCOR1329_LOCUS69676</name>
</gene>
<evidence type="ECO:0000313" key="2">
    <source>
        <dbReference type="EMBL" id="CAK0889014.1"/>
    </source>
</evidence>